<reference evidence="2 3" key="1">
    <citation type="submission" date="2019-03" db="EMBL/GenBank/DDBJ databases">
        <title>Above-ground endophytic microbial communities from plants in different locations in the United States.</title>
        <authorList>
            <person name="Frank C."/>
        </authorList>
    </citation>
    <scope>NUCLEOTIDE SEQUENCE [LARGE SCALE GENOMIC DNA]</scope>
    <source>
        <strain evidence="2 3">LP_2_YM</strain>
    </source>
</reference>
<evidence type="ECO:0008006" key="4">
    <source>
        <dbReference type="Google" id="ProtNLM"/>
    </source>
</evidence>
<proteinExistence type="predicted"/>
<evidence type="ECO:0000256" key="1">
    <source>
        <dbReference type="SAM" id="SignalP"/>
    </source>
</evidence>
<dbReference type="PROSITE" id="PS51257">
    <property type="entry name" value="PROKAR_LIPOPROTEIN"/>
    <property type="match status" value="1"/>
</dbReference>
<feature type="chain" id="PRO_5039728811" description="Lipoprotein" evidence="1">
    <location>
        <begin position="22"/>
        <end position="102"/>
    </location>
</feature>
<gene>
    <name evidence="2" type="ORF">EC910_10362</name>
</gene>
<evidence type="ECO:0000313" key="2">
    <source>
        <dbReference type="EMBL" id="TCW57432.1"/>
    </source>
</evidence>
<protein>
    <recommendedName>
        <fullName evidence="4">Lipoprotein</fullName>
    </recommendedName>
</protein>
<name>A0A4R4BJR8_BACTU</name>
<evidence type="ECO:0000313" key="3">
    <source>
        <dbReference type="Proteomes" id="UP000295285"/>
    </source>
</evidence>
<dbReference type="Proteomes" id="UP000295285">
    <property type="component" value="Unassembled WGS sequence"/>
</dbReference>
<comment type="caution">
    <text evidence="2">The sequence shown here is derived from an EMBL/GenBank/DDBJ whole genome shotgun (WGS) entry which is preliminary data.</text>
</comment>
<dbReference type="EMBL" id="SMDG01000003">
    <property type="protein sequence ID" value="TCW57432.1"/>
    <property type="molecule type" value="Genomic_DNA"/>
</dbReference>
<keyword evidence="1" id="KW-0732">Signal</keyword>
<accession>A0A4R4BJR8</accession>
<sequence length="102" mass="11771">MRIKLLLIFSLLFLTSCSPLKNNADAIVEPYKLTKEQSSILQMTPFREGNSMFYNVILKSEKDEIHATIDYYQNGKKTNEIVNTATSHFPKKKVKLSFLPTR</sequence>
<organism evidence="2 3">
    <name type="scientific">Bacillus thuringiensis</name>
    <dbReference type="NCBI Taxonomy" id="1428"/>
    <lineage>
        <taxon>Bacteria</taxon>
        <taxon>Bacillati</taxon>
        <taxon>Bacillota</taxon>
        <taxon>Bacilli</taxon>
        <taxon>Bacillales</taxon>
        <taxon>Bacillaceae</taxon>
        <taxon>Bacillus</taxon>
        <taxon>Bacillus cereus group</taxon>
    </lineage>
</organism>
<dbReference type="AlphaFoldDB" id="A0A4R4BJR8"/>
<feature type="signal peptide" evidence="1">
    <location>
        <begin position="1"/>
        <end position="21"/>
    </location>
</feature>